<keyword evidence="1" id="KW-0472">Membrane</keyword>
<reference evidence="2 3" key="1">
    <citation type="submission" date="2018-09" db="EMBL/GenBank/DDBJ databases">
        <title>Genome Sequence of Paenibacillus lautus Strain E7593-69, Azo Dye-Degrading Bacteria, Isolated from Commercial Tattoo Inks.</title>
        <authorList>
            <person name="Nho S.W."/>
            <person name="Kim S.-J."/>
            <person name="Kweon O."/>
            <person name="Cerniglia C.E."/>
        </authorList>
    </citation>
    <scope>NUCLEOTIDE SEQUENCE [LARGE SCALE GENOMIC DNA]</scope>
    <source>
        <strain evidence="2 3">E7593-69</strain>
    </source>
</reference>
<dbReference type="AlphaFoldDB" id="A0A385THZ9"/>
<dbReference type="EMBL" id="CP032412">
    <property type="protein sequence ID" value="AYB43283.1"/>
    <property type="molecule type" value="Genomic_DNA"/>
</dbReference>
<sequence>MNHKTMGMIFICISVFLYGVRYLAAAIFGSNLTSWSKEMFDSMLTYVGKGPLVLSWISLIVGILCFLGPSIGKWHSEDLDKIKKNWKEFDPPNNK</sequence>
<evidence type="ECO:0000313" key="2">
    <source>
        <dbReference type="EMBL" id="AYB43283.1"/>
    </source>
</evidence>
<dbReference type="KEGG" id="plw:D5F53_08305"/>
<dbReference type="RefSeq" id="WP_119847304.1">
    <property type="nucleotide sequence ID" value="NZ_CP032412.1"/>
</dbReference>
<keyword evidence="3" id="KW-1185">Reference proteome</keyword>
<evidence type="ECO:0000256" key="1">
    <source>
        <dbReference type="SAM" id="Phobius"/>
    </source>
</evidence>
<keyword evidence="1" id="KW-1133">Transmembrane helix</keyword>
<accession>A0A385THZ9</accession>
<feature type="transmembrane region" description="Helical" evidence="1">
    <location>
        <begin position="53"/>
        <end position="74"/>
    </location>
</feature>
<protein>
    <submittedName>
        <fullName evidence="2">Uncharacterized protein</fullName>
    </submittedName>
</protein>
<evidence type="ECO:0000313" key="3">
    <source>
        <dbReference type="Proteomes" id="UP000266552"/>
    </source>
</evidence>
<organism evidence="2 3">
    <name type="scientific">Paenibacillus lautus</name>
    <name type="common">Bacillus lautus</name>
    <dbReference type="NCBI Taxonomy" id="1401"/>
    <lineage>
        <taxon>Bacteria</taxon>
        <taxon>Bacillati</taxon>
        <taxon>Bacillota</taxon>
        <taxon>Bacilli</taxon>
        <taxon>Bacillales</taxon>
        <taxon>Paenibacillaceae</taxon>
        <taxon>Paenibacillus</taxon>
    </lineage>
</organism>
<keyword evidence="1" id="KW-0812">Transmembrane</keyword>
<name>A0A385THZ9_PAELA</name>
<gene>
    <name evidence="2" type="ORF">D5F53_08305</name>
</gene>
<proteinExistence type="predicted"/>
<dbReference type="Proteomes" id="UP000266552">
    <property type="component" value="Chromosome"/>
</dbReference>